<evidence type="ECO:0000313" key="2">
    <source>
        <dbReference type="EMBL" id="KAK1700457.1"/>
    </source>
</evidence>
<dbReference type="RefSeq" id="XP_060436214.1">
    <property type="nucleotide sequence ID" value="XM_060573488.1"/>
</dbReference>
<dbReference type="AlphaFoldDB" id="A0AAJ0AY56"/>
<protein>
    <recommendedName>
        <fullName evidence="4">Secreted protein</fullName>
    </recommendedName>
</protein>
<sequence>MSGFLFAGCFAAAAAAAAVPVCLPPSALSPSSTLHPAACLALHTIEKSLSSFVIHNARSLFFAIPVRHTRQAS</sequence>
<accession>A0AAJ0AY56</accession>
<feature type="signal peptide" evidence="1">
    <location>
        <begin position="1"/>
        <end position="18"/>
    </location>
</feature>
<reference evidence="2" key="1">
    <citation type="submission" date="2021-06" db="EMBL/GenBank/DDBJ databases">
        <title>Comparative genomics, transcriptomics and evolutionary studies reveal genomic signatures of adaptation to plant cell wall in hemibiotrophic fungi.</title>
        <authorList>
            <consortium name="DOE Joint Genome Institute"/>
            <person name="Baroncelli R."/>
            <person name="Diaz J.F."/>
            <person name="Benocci T."/>
            <person name="Peng M."/>
            <person name="Battaglia E."/>
            <person name="Haridas S."/>
            <person name="Andreopoulos W."/>
            <person name="Labutti K."/>
            <person name="Pangilinan J."/>
            <person name="Floch G.L."/>
            <person name="Makela M.R."/>
            <person name="Henrissat B."/>
            <person name="Grigoriev I.V."/>
            <person name="Crouch J.A."/>
            <person name="De Vries R.P."/>
            <person name="Sukno S.A."/>
            <person name="Thon M.R."/>
        </authorList>
    </citation>
    <scope>NUCLEOTIDE SEQUENCE</scope>
    <source>
        <strain evidence="2">CBS 193.32</strain>
    </source>
</reference>
<dbReference type="EMBL" id="JAHMHR010000002">
    <property type="protein sequence ID" value="KAK1700457.1"/>
    <property type="molecule type" value="Genomic_DNA"/>
</dbReference>
<organism evidence="2 3">
    <name type="scientific">Colletotrichum godetiae</name>
    <dbReference type="NCBI Taxonomy" id="1209918"/>
    <lineage>
        <taxon>Eukaryota</taxon>
        <taxon>Fungi</taxon>
        <taxon>Dikarya</taxon>
        <taxon>Ascomycota</taxon>
        <taxon>Pezizomycotina</taxon>
        <taxon>Sordariomycetes</taxon>
        <taxon>Hypocreomycetidae</taxon>
        <taxon>Glomerellales</taxon>
        <taxon>Glomerellaceae</taxon>
        <taxon>Colletotrichum</taxon>
        <taxon>Colletotrichum acutatum species complex</taxon>
    </lineage>
</organism>
<dbReference type="Proteomes" id="UP001224890">
    <property type="component" value="Unassembled WGS sequence"/>
</dbReference>
<name>A0AAJ0AY56_9PEZI</name>
<gene>
    <name evidence="2" type="ORF">BDP55DRAFT_643008</name>
</gene>
<evidence type="ECO:0000256" key="1">
    <source>
        <dbReference type="SAM" id="SignalP"/>
    </source>
</evidence>
<keyword evidence="3" id="KW-1185">Reference proteome</keyword>
<proteinExistence type="predicted"/>
<keyword evidence="1" id="KW-0732">Signal</keyword>
<evidence type="ECO:0008006" key="4">
    <source>
        <dbReference type="Google" id="ProtNLM"/>
    </source>
</evidence>
<dbReference type="GeneID" id="85458014"/>
<feature type="chain" id="PRO_5042563430" description="Secreted protein" evidence="1">
    <location>
        <begin position="19"/>
        <end position="73"/>
    </location>
</feature>
<comment type="caution">
    <text evidence="2">The sequence shown here is derived from an EMBL/GenBank/DDBJ whole genome shotgun (WGS) entry which is preliminary data.</text>
</comment>
<evidence type="ECO:0000313" key="3">
    <source>
        <dbReference type="Proteomes" id="UP001224890"/>
    </source>
</evidence>